<organism evidence="1">
    <name type="scientific">marine sediment metagenome</name>
    <dbReference type="NCBI Taxonomy" id="412755"/>
    <lineage>
        <taxon>unclassified sequences</taxon>
        <taxon>metagenomes</taxon>
        <taxon>ecological metagenomes</taxon>
    </lineage>
</organism>
<protein>
    <submittedName>
        <fullName evidence="1">Uncharacterized protein</fullName>
    </submittedName>
</protein>
<name>A0A0F9MI47_9ZZZZ</name>
<comment type="caution">
    <text evidence="1">The sequence shown here is derived from an EMBL/GenBank/DDBJ whole genome shotgun (WGS) entry which is preliminary data.</text>
</comment>
<gene>
    <name evidence="1" type="ORF">LCGC14_1071100</name>
</gene>
<sequence length="55" mass="6573">MKAFEAWYAGELIEHEKGYCMIAWRAALEWFYDKLGHSEEHGELKDLINKELEDK</sequence>
<reference evidence="1" key="1">
    <citation type="journal article" date="2015" name="Nature">
        <title>Complex archaea that bridge the gap between prokaryotes and eukaryotes.</title>
        <authorList>
            <person name="Spang A."/>
            <person name="Saw J.H."/>
            <person name="Jorgensen S.L."/>
            <person name="Zaremba-Niedzwiedzka K."/>
            <person name="Martijn J."/>
            <person name="Lind A.E."/>
            <person name="van Eijk R."/>
            <person name="Schleper C."/>
            <person name="Guy L."/>
            <person name="Ettema T.J."/>
        </authorList>
    </citation>
    <scope>NUCLEOTIDE SEQUENCE</scope>
</reference>
<dbReference type="EMBL" id="LAZR01004613">
    <property type="protein sequence ID" value="KKN07050.1"/>
    <property type="molecule type" value="Genomic_DNA"/>
</dbReference>
<dbReference type="AlphaFoldDB" id="A0A0F9MI47"/>
<evidence type="ECO:0000313" key="1">
    <source>
        <dbReference type="EMBL" id="KKN07050.1"/>
    </source>
</evidence>
<accession>A0A0F9MI47</accession>
<proteinExistence type="predicted"/>